<dbReference type="AlphaFoldDB" id="A0AAP7N7F5"/>
<name>A0AAP7N7F5_BACAM</name>
<proteinExistence type="predicted"/>
<protein>
    <submittedName>
        <fullName evidence="1">Uncharacterized protein</fullName>
    </submittedName>
</protein>
<accession>A0AAP7N7F5</accession>
<dbReference type="Proteomes" id="UP000180036">
    <property type="component" value="Unassembled WGS sequence"/>
</dbReference>
<comment type="caution">
    <text evidence="1">The sequence shown here is derived from an EMBL/GenBank/DDBJ whole genome shotgun (WGS) entry which is preliminary data.</text>
</comment>
<gene>
    <name evidence="1" type="ORF">BKP66_11710</name>
</gene>
<reference evidence="1 2" key="1">
    <citation type="submission" date="2016-10" db="EMBL/GenBank/DDBJ databases">
        <authorList>
            <person name="Marach S."/>
            <person name="Prathuangwong S."/>
            <person name="Takikawa Y."/>
            <person name="Dohra H."/>
        </authorList>
    </citation>
    <scope>NUCLEOTIDE SEQUENCE [LARGE SCALE GENOMIC DNA]</scope>
    <source>
        <strain evidence="1 2">K2</strain>
    </source>
</reference>
<evidence type="ECO:0000313" key="2">
    <source>
        <dbReference type="Proteomes" id="UP000180036"/>
    </source>
</evidence>
<dbReference type="EMBL" id="MOEA01000003">
    <property type="protein sequence ID" value="OIK20293.1"/>
    <property type="molecule type" value="Genomic_DNA"/>
</dbReference>
<organism evidence="1 2">
    <name type="scientific">Bacillus amyloliquefaciens</name>
    <name type="common">Bacillus velezensis</name>
    <dbReference type="NCBI Taxonomy" id="1390"/>
    <lineage>
        <taxon>Bacteria</taxon>
        <taxon>Bacillati</taxon>
        <taxon>Bacillota</taxon>
        <taxon>Bacilli</taxon>
        <taxon>Bacillales</taxon>
        <taxon>Bacillaceae</taxon>
        <taxon>Bacillus</taxon>
        <taxon>Bacillus amyloliquefaciens group</taxon>
    </lineage>
</organism>
<dbReference type="RefSeq" id="WP_071347893.1">
    <property type="nucleotide sequence ID" value="NZ_MOEA01000003.1"/>
</dbReference>
<sequence length="96" mass="10800">MLQLTKEQAAAFESLRKSVSLGNWQGEWAPLNSVDPVALATALATNEYEILKTPSDEFEEAFDAIREEAESKSPEATRYLDEVNGFWEKYKEKAGL</sequence>
<evidence type="ECO:0000313" key="1">
    <source>
        <dbReference type="EMBL" id="OIK20293.1"/>
    </source>
</evidence>